<dbReference type="KEGG" id="naci:NUH88_14200"/>
<accession>A0A9J7APP0</accession>
<evidence type="ECO:0000313" key="2">
    <source>
        <dbReference type="Proteomes" id="UP001060336"/>
    </source>
</evidence>
<gene>
    <name evidence="1" type="ORF">NUH88_14200</name>
</gene>
<proteinExistence type="predicted"/>
<evidence type="ECO:0000313" key="1">
    <source>
        <dbReference type="EMBL" id="UUX48561.1"/>
    </source>
</evidence>
<sequence length="77" mass="8176">MAQCETQIAEALESAKIPQSDVKSVTVSAERAGGDSPRVDGYTAWITRQSCSGNFVVNLSTSCRVKNTYATGDCKGE</sequence>
<protein>
    <submittedName>
        <fullName evidence="1">Uncharacterized protein</fullName>
    </submittedName>
</protein>
<dbReference type="RefSeq" id="WP_257767068.1">
    <property type="nucleotide sequence ID" value="NZ_CP102480.1"/>
</dbReference>
<dbReference type="EMBL" id="CP102480">
    <property type="protein sequence ID" value="UUX48561.1"/>
    <property type="molecule type" value="Genomic_DNA"/>
</dbReference>
<keyword evidence="2" id="KW-1185">Reference proteome</keyword>
<name>A0A9J7APP0_9PROT</name>
<dbReference type="AlphaFoldDB" id="A0A9J7APP0"/>
<dbReference type="Proteomes" id="UP001060336">
    <property type="component" value="Chromosome"/>
</dbReference>
<reference evidence="1" key="1">
    <citation type="submission" date="2022-08" db="EMBL/GenBank/DDBJ databases">
        <title>Nisaea acidiphila sp. nov., isolated from a marine algal debris and emended description of the genus Nisaea Urios et al. 2008.</title>
        <authorList>
            <person name="Kwon K."/>
        </authorList>
    </citation>
    <scope>NUCLEOTIDE SEQUENCE</scope>
    <source>
        <strain evidence="1">MEBiC11861</strain>
    </source>
</reference>
<organism evidence="1 2">
    <name type="scientific">Nisaea acidiphila</name>
    <dbReference type="NCBI Taxonomy" id="1862145"/>
    <lineage>
        <taxon>Bacteria</taxon>
        <taxon>Pseudomonadati</taxon>
        <taxon>Pseudomonadota</taxon>
        <taxon>Alphaproteobacteria</taxon>
        <taxon>Rhodospirillales</taxon>
        <taxon>Thalassobaculaceae</taxon>
        <taxon>Nisaea</taxon>
    </lineage>
</organism>